<dbReference type="AlphaFoldDB" id="G3NJP9"/>
<proteinExistence type="predicted"/>
<reference evidence="2" key="2">
    <citation type="submission" date="2024-04" db="UniProtKB">
        <authorList>
            <consortium name="Ensembl"/>
        </authorList>
    </citation>
    <scope>IDENTIFICATION</scope>
</reference>
<organism evidence="2">
    <name type="scientific">Gasterosteus aculeatus</name>
    <name type="common">Three-spined stickleback</name>
    <dbReference type="NCBI Taxonomy" id="69293"/>
    <lineage>
        <taxon>Eukaryota</taxon>
        <taxon>Metazoa</taxon>
        <taxon>Chordata</taxon>
        <taxon>Craniata</taxon>
        <taxon>Vertebrata</taxon>
        <taxon>Euteleostomi</taxon>
        <taxon>Actinopterygii</taxon>
        <taxon>Neopterygii</taxon>
        <taxon>Teleostei</taxon>
        <taxon>Neoteleostei</taxon>
        <taxon>Acanthomorphata</taxon>
        <taxon>Eupercaria</taxon>
        <taxon>Perciformes</taxon>
        <taxon>Cottioidei</taxon>
        <taxon>Gasterosteales</taxon>
        <taxon>Gasterosteidae</taxon>
        <taxon>Gasterosteus</taxon>
    </lineage>
</organism>
<accession>G3NJP9</accession>
<sequence length="106" mass="12497">RRFIQRKSPQTHPGLSVWEPADKERRSVEGHRNPRTPAPGSDEGIEPVSALRSRNTFMFFHHQLTFFPPCFFLLYSNRMEKRVHGARRRRWGCLPRERALLTERGG</sequence>
<dbReference type="InParanoid" id="G3NJP9"/>
<evidence type="ECO:0000313" key="2">
    <source>
        <dbReference type="Ensembl" id="ENSGACP00000005561.1"/>
    </source>
</evidence>
<reference evidence="2" key="1">
    <citation type="submission" date="2006-01" db="EMBL/GenBank/DDBJ databases">
        <authorList>
            <person name="Lindblad-Toh K."/>
            <person name="Mauceli E."/>
            <person name="Grabherr M."/>
            <person name="Chang J.L."/>
            <person name="Lander E.S."/>
        </authorList>
    </citation>
    <scope>NUCLEOTIDE SEQUENCE [LARGE SCALE GENOMIC DNA]</scope>
</reference>
<dbReference type="Ensembl" id="ENSGACT00000005577.1">
    <property type="protein sequence ID" value="ENSGACP00000005561.1"/>
    <property type="gene ID" value="ENSGACG00000004232.1"/>
</dbReference>
<feature type="region of interest" description="Disordered" evidence="1">
    <location>
        <begin position="1"/>
        <end position="46"/>
    </location>
</feature>
<feature type="compositionally biased region" description="Basic and acidic residues" evidence="1">
    <location>
        <begin position="20"/>
        <end position="32"/>
    </location>
</feature>
<evidence type="ECO:0000256" key="1">
    <source>
        <dbReference type="SAM" id="MobiDB-lite"/>
    </source>
</evidence>
<protein>
    <submittedName>
        <fullName evidence="2">Uncharacterized protein</fullName>
    </submittedName>
</protein>
<name>G3NJP9_GASAC</name>